<proteinExistence type="predicted"/>
<gene>
    <name evidence="1" type="ORF">SCD_n01543</name>
</gene>
<evidence type="ECO:0000313" key="1">
    <source>
        <dbReference type="EMBL" id="BAN35365.1"/>
    </source>
</evidence>
<dbReference type="STRING" id="1163617.SCD_n01543"/>
<dbReference type="InterPro" id="IPR038626">
    <property type="entry name" value="Rof-like_sf"/>
</dbReference>
<dbReference type="KEGG" id="sdr:SCD_n01543"/>
<dbReference type="SUPFAM" id="SSF101744">
    <property type="entry name" value="Rof/RNase P subunit-like"/>
    <property type="match status" value="1"/>
</dbReference>
<evidence type="ECO:0000313" key="2">
    <source>
        <dbReference type="Proteomes" id="UP000015559"/>
    </source>
</evidence>
<dbReference type="HOGENOM" id="CLU_176324_2_0_4"/>
<keyword evidence="2" id="KW-1185">Reference proteome</keyword>
<name>S6AA74_SULDS</name>
<dbReference type="AlphaFoldDB" id="S6AA74"/>
<dbReference type="Proteomes" id="UP000015559">
    <property type="component" value="Chromosome"/>
</dbReference>
<dbReference type="InterPro" id="IPR023534">
    <property type="entry name" value="Rof/RNase_P-like"/>
</dbReference>
<dbReference type="Gene3D" id="2.30.30.400">
    <property type="entry name" value="Rof-like"/>
    <property type="match status" value="1"/>
</dbReference>
<dbReference type="eggNOG" id="COG4568">
    <property type="taxonomic scope" value="Bacteria"/>
</dbReference>
<organism evidence="1 2">
    <name type="scientific">Sulfuricella denitrificans (strain DSM 22764 / NBRC 105220 / skB26)</name>
    <dbReference type="NCBI Taxonomy" id="1163617"/>
    <lineage>
        <taxon>Bacteria</taxon>
        <taxon>Pseudomonadati</taxon>
        <taxon>Pseudomonadota</taxon>
        <taxon>Betaproteobacteria</taxon>
        <taxon>Nitrosomonadales</taxon>
        <taxon>Sulfuricellaceae</taxon>
        <taxon>Sulfuricella</taxon>
    </lineage>
</organism>
<protein>
    <submittedName>
        <fullName evidence="1">Transcriptional antiterminator, Rof</fullName>
    </submittedName>
</protein>
<sequence length="80" mass="9715">MEPDYLPIACMQHERLEFSVLRRIPLMLKYRQEGRDRVETIMPLDVTTRDGAEWLKFSREDNSEEEIRLDWIESFEEILV</sequence>
<reference evidence="1 2" key="1">
    <citation type="journal article" date="2012" name="Appl. Environ. Microbiol.">
        <title>Draft genome sequence of a psychrotolerant sulfur-oxidizing bacterium, Sulfuricella denitrificans skB26, and proteomic insights into cold adaptation.</title>
        <authorList>
            <person name="Watanabe T."/>
            <person name="Kojima H."/>
            <person name="Fukui M."/>
        </authorList>
    </citation>
    <scope>NUCLEOTIDE SEQUENCE [LARGE SCALE GENOMIC DNA]</scope>
    <source>
        <strain evidence="2">skB26</strain>
    </source>
</reference>
<accession>S6AA74</accession>
<dbReference type="EMBL" id="AP013066">
    <property type="protein sequence ID" value="BAN35365.1"/>
    <property type="molecule type" value="Genomic_DNA"/>
</dbReference>
<dbReference type="OrthoDB" id="5344363at2"/>